<keyword evidence="1" id="KW-0732">Signal</keyword>
<dbReference type="PANTHER" id="PTHR21666:SF289">
    <property type="entry name" value="L-ALA--D-GLU ENDOPEPTIDASE"/>
    <property type="match status" value="1"/>
</dbReference>
<evidence type="ECO:0000259" key="3">
    <source>
        <dbReference type="Pfam" id="PF01551"/>
    </source>
</evidence>
<dbReference type="Proteomes" id="UP001651880">
    <property type="component" value="Unassembled WGS sequence"/>
</dbReference>
<feature type="domain" description="M23ase beta-sheet core" evidence="3">
    <location>
        <begin position="278"/>
        <end position="372"/>
    </location>
</feature>
<feature type="coiled-coil region" evidence="2">
    <location>
        <begin position="30"/>
        <end position="106"/>
    </location>
</feature>
<dbReference type="PANTHER" id="PTHR21666">
    <property type="entry name" value="PEPTIDASE-RELATED"/>
    <property type="match status" value="1"/>
</dbReference>
<accession>A0ABT1NJJ1</accession>
<organism evidence="5 6">
    <name type="scientific">Lutispora saccharofermentans</name>
    <dbReference type="NCBI Taxonomy" id="3024236"/>
    <lineage>
        <taxon>Bacteria</taxon>
        <taxon>Bacillati</taxon>
        <taxon>Bacillota</taxon>
        <taxon>Clostridia</taxon>
        <taxon>Lutisporales</taxon>
        <taxon>Lutisporaceae</taxon>
        <taxon>Lutispora</taxon>
    </lineage>
</organism>
<dbReference type="InterPro" id="IPR057309">
    <property type="entry name" value="PcsB_CC"/>
</dbReference>
<dbReference type="RefSeq" id="WP_255228985.1">
    <property type="nucleotide sequence ID" value="NZ_JAJEKE010000023.1"/>
</dbReference>
<protein>
    <submittedName>
        <fullName evidence="5">Peptidoglycan DD-metalloendopeptidase family protein</fullName>
    </submittedName>
</protein>
<evidence type="ECO:0000259" key="4">
    <source>
        <dbReference type="Pfam" id="PF24568"/>
    </source>
</evidence>
<dbReference type="CDD" id="cd12797">
    <property type="entry name" value="M23_peptidase"/>
    <property type="match status" value="1"/>
</dbReference>
<dbReference type="InterPro" id="IPR016047">
    <property type="entry name" value="M23ase_b-sheet_dom"/>
</dbReference>
<dbReference type="Pfam" id="PF01551">
    <property type="entry name" value="Peptidase_M23"/>
    <property type="match status" value="1"/>
</dbReference>
<dbReference type="SUPFAM" id="SSF51261">
    <property type="entry name" value="Duplicated hybrid motif"/>
    <property type="match status" value="1"/>
</dbReference>
<evidence type="ECO:0000313" key="5">
    <source>
        <dbReference type="EMBL" id="MCQ1531445.1"/>
    </source>
</evidence>
<dbReference type="Gene3D" id="6.10.250.3150">
    <property type="match status" value="1"/>
</dbReference>
<evidence type="ECO:0000256" key="2">
    <source>
        <dbReference type="SAM" id="Coils"/>
    </source>
</evidence>
<dbReference type="InterPro" id="IPR011055">
    <property type="entry name" value="Dup_hybrid_motif"/>
</dbReference>
<dbReference type="Gene3D" id="2.70.70.10">
    <property type="entry name" value="Glucose Permease (Domain IIA)"/>
    <property type="match status" value="1"/>
</dbReference>
<feature type="domain" description="Peptidoglycan hydrolase PcsB coiled-coil" evidence="4">
    <location>
        <begin position="104"/>
        <end position="171"/>
    </location>
</feature>
<reference evidence="5 6" key="1">
    <citation type="submission" date="2021-10" db="EMBL/GenBank/DDBJ databases">
        <title>Lutispora strain m25 sp. nov., a thermophilic, non-spore-forming bacterium isolated from a lab-scale methanogenic bioreactor digesting anaerobic sludge.</title>
        <authorList>
            <person name="El Houari A."/>
            <person name="Mcdonald J."/>
        </authorList>
    </citation>
    <scope>NUCLEOTIDE SEQUENCE [LARGE SCALE GENOMIC DNA]</scope>
    <source>
        <strain evidence="6">m25</strain>
    </source>
</reference>
<keyword evidence="6" id="KW-1185">Reference proteome</keyword>
<name>A0ABT1NJJ1_9FIRM</name>
<gene>
    <name evidence="5" type="ORF">LJD61_18185</name>
</gene>
<evidence type="ECO:0000313" key="6">
    <source>
        <dbReference type="Proteomes" id="UP001651880"/>
    </source>
</evidence>
<feature type="coiled-coil region" evidence="2">
    <location>
        <begin position="163"/>
        <end position="229"/>
    </location>
</feature>
<sequence>MNMRKIIALTLALIFVLSAIPVYGQKPTDLKNLKKQQEETNKKLELTKVQKAQKEKESKNLSKQISELDKKLGDAESNLELVEGQLSDLEGKIAITQRELDRATETADNQKTLLNKRVRVMYQSGNTGYLAVLLNSESFSDFISRVDLLRKIINYDVNLLKEMKTYRNTVDVKKQQLESEQQQKEALKSDISKKKEEVESVKKDKEEVLKEVYKDLKELERLEDKLLEDSAKIAKMIVAAQSSGEYIGGEMAWPAPGYTKITSPYGYRNHPILKKKKLHTGVDIAVPLGKDIVAANSGKVIFSGPYGGYGNAVIIDHGGKTSTLYAHNSKLLVKEGDTVARGETIAKAGSTGLSTGPHLHFEVRINGAHTDPMPYITKKKK</sequence>
<evidence type="ECO:0000256" key="1">
    <source>
        <dbReference type="ARBA" id="ARBA00022729"/>
    </source>
</evidence>
<dbReference type="InterPro" id="IPR050570">
    <property type="entry name" value="Cell_wall_metabolism_enzyme"/>
</dbReference>
<comment type="caution">
    <text evidence="5">The sequence shown here is derived from an EMBL/GenBank/DDBJ whole genome shotgun (WGS) entry which is preliminary data.</text>
</comment>
<keyword evidence="2" id="KW-0175">Coiled coil</keyword>
<proteinExistence type="predicted"/>
<dbReference type="Pfam" id="PF24568">
    <property type="entry name" value="CC_PcsB"/>
    <property type="match status" value="1"/>
</dbReference>
<dbReference type="EMBL" id="JAJEKE010000023">
    <property type="protein sequence ID" value="MCQ1531445.1"/>
    <property type="molecule type" value="Genomic_DNA"/>
</dbReference>